<organism evidence="1 2">
    <name type="scientific">Trichonephila inaurata madagascariensis</name>
    <dbReference type="NCBI Taxonomy" id="2747483"/>
    <lineage>
        <taxon>Eukaryota</taxon>
        <taxon>Metazoa</taxon>
        <taxon>Ecdysozoa</taxon>
        <taxon>Arthropoda</taxon>
        <taxon>Chelicerata</taxon>
        <taxon>Arachnida</taxon>
        <taxon>Araneae</taxon>
        <taxon>Araneomorphae</taxon>
        <taxon>Entelegynae</taxon>
        <taxon>Araneoidea</taxon>
        <taxon>Nephilidae</taxon>
        <taxon>Trichonephila</taxon>
        <taxon>Trichonephila inaurata</taxon>
    </lineage>
</organism>
<evidence type="ECO:0000313" key="2">
    <source>
        <dbReference type="Proteomes" id="UP000886998"/>
    </source>
</evidence>
<proteinExistence type="predicted"/>
<keyword evidence="2" id="KW-1185">Reference proteome</keyword>
<comment type="caution">
    <text evidence="1">The sequence shown here is derived from an EMBL/GenBank/DDBJ whole genome shotgun (WGS) entry which is preliminary data.</text>
</comment>
<name>A0A8X6IEC1_9ARAC</name>
<accession>A0A8X6IEC1</accession>
<reference evidence="1" key="1">
    <citation type="submission" date="2020-08" db="EMBL/GenBank/DDBJ databases">
        <title>Multicomponent nature underlies the extraordinary mechanical properties of spider dragline silk.</title>
        <authorList>
            <person name="Kono N."/>
            <person name="Nakamura H."/>
            <person name="Mori M."/>
            <person name="Yoshida Y."/>
            <person name="Ohtoshi R."/>
            <person name="Malay A.D."/>
            <person name="Moran D.A.P."/>
            <person name="Tomita M."/>
            <person name="Numata K."/>
            <person name="Arakawa K."/>
        </authorList>
    </citation>
    <scope>NUCLEOTIDE SEQUENCE</scope>
</reference>
<protein>
    <submittedName>
        <fullName evidence="1">Uncharacterized protein</fullName>
    </submittedName>
</protein>
<gene>
    <name evidence="1" type="ORF">TNIN_350902</name>
</gene>
<dbReference type="EMBL" id="BMAV01025458">
    <property type="protein sequence ID" value="GFS41584.1"/>
    <property type="molecule type" value="Genomic_DNA"/>
</dbReference>
<dbReference type="AlphaFoldDB" id="A0A8X6IEC1"/>
<sequence length="73" mass="8734">MRESIVRNRRFVSGVHGDFQQVMSIRRTKLLLWRRLNFGCLLKNISLILQAEDLLMKRTNRFVGSKMLTSYYK</sequence>
<dbReference type="Proteomes" id="UP000886998">
    <property type="component" value="Unassembled WGS sequence"/>
</dbReference>
<evidence type="ECO:0000313" key="1">
    <source>
        <dbReference type="EMBL" id="GFS41584.1"/>
    </source>
</evidence>